<proteinExistence type="predicted"/>
<reference evidence="3" key="1">
    <citation type="submission" date="2013-03" db="EMBL/GenBank/DDBJ databases">
        <title>The Genome Sequence of Anopheles dirus WRAIR2.</title>
        <authorList>
            <consortium name="The Broad Institute Genomics Platform"/>
            <person name="Neafsey D.E."/>
            <person name="Walton C."/>
            <person name="Walker B."/>
            <person name="Young S.K."/>
            <person name="Zeng Q."/>
            <person name="Gargeya S."/>
            <person name="Fitzgerald M."/>
            <person name="Haas B."/>
            <person name="Abouelleil A."/>
            <person name="Allen A.W."/>
            <person name="Alvarado L."/>
            <person name="Arachchi H.M."/>
            <person name="Berlin A.M."/>
            <person name="Chapman S.B."/>
            <person name="Gainer-Dewar J."/>
            <person name="Goldberg J."/>
            <person name="Griggs A."/>
            <person name="Gujja S."/>
            <person name="Hansen M."/>
            <person name="Howarth C."/>
            <person name="Imamovic A."/>
            <person name="Ireland A."/>
            <person name="Larimer J."/>
            <person name="McCowan C."/>
            <person name="Murphy C."/>
            <person name="Pearson M."/>
            <person name="Poon T.W."/>
            <person name="Priest M."/>
            <person name="Roberts A."/>
            <person name="Saif S."/>
            <person name="Shea T."/>
            <person name="Sisk P."/>
            <person name="Sykes S."/>
            <person name="Wortman J."/>
            <person name="Nusbaum C."/>
            <person name="Birren B."/>
        </authorList>
    </citation>
    <scope>NUCLEOTIDE SEQUENCE [LARGE SCALE GENOMIC DNA]</scope>
    <source>
        <strain evidence="3">WRAIR2</strain>
    </source>
</reference>
<sequence length="137" mass="15477">CRTTTVRIICGVREEAVLWVSSAITSRKYKVHGWETAHSPTDGGWTRSGSTSSHRHRHRHRYEERASPRAVAPRTGRGGASWLSYHARTDRTEVIKDGVLKTNRAGADKRNRRATPRQRTPVHELPGVRRSVSLDGF</sequence>
<reference evidence="2" key="2">
    <citation type="submission" date="2020-05" db="UniProtKB">
        <authorList>
            <consortium name="EnsemblMetazoa"/>
        </authorList>
    </citation>
    <scope>IDENTIFICATION</scope>
    <source>
        <strain evidence="2">WRAIR2</strain>
    </source>
</reference>
<protein>
    <submittedName>
        <fullName evidence="2">Uncharacterized protein</fullName>
    </submittedName>
</protein>
<evidence type="ECO:0000313" key="2">
    <source>
        <dbReference type="EnsemblMetazoa" id="ADIR006811-PA"/>
    </source>
</evidence>
<evidence type="ECO:0000256" key="1">
    <source>
        <dbReference type="SAM" id="MobiDB-lite"/>
    </source>
</evidence>
<organism evidence="2 3">
    <name type="scientific">Anopheles dirus</name>
    <dbReference type="NCBI Taxonomy" id="7168"/>
    <lineage>
        <taxon>Eukaryota</taxon>
        <taxon>Metazoa</taxon>
        <taxon>Ecdysozoa</taxon>
        <taxon>Arthropoda</taxon>
        <taxon>Hexapoda</taxon>
        <taxon>Insecta</taxon>
        <taxon>Pterygota</taxon>
        <taxon>Neoptera</taxon>
        <taxon>Endopterygota</taxon>
        <taxon>Diptera</taxon>
        <taxon>Nematocera</taxon>
        <taxon>Culicoidea</taxon>
        <taxon>Culicidae</taxon>
        <taxon>Anophelinae</taxon>
        <taxon>Anopheles</taxon>
    </lineage>
</organism>
<feature type="region of interest" description="Disordered" evidence="1">
    <location>
        <begin position="36"/>
        <end position="83"/>
    </location>
</feature>
<name>A0A182NGN8_9DIPT</name>
<evidence type="ECO:0000313" key="3">
    <source>
        <dbReference type="Proteomes" id="UP000075884"/>
    </source>
</evidence>
<accession>A0A182NGN8</accession>
<dbReference type="VEuPathDB" id="VectorBase:ADIR006811"/>
<feature type="region of interest" description="Disordered" evidence="1">
    <location>
        <begin position="99"/>
        <end position="124"/>
    </location>
</feature>
<dbReference type="EnsemblMetazoa" id="ADIR006811-RA">
    <property type="protein sequence ID" value="ADIR006811-PA"/>
    <property type="gene ID" value="ADIR006811"/>
</dbReference>
<keyword evidence="3" id="KW-1185">Reference proteome</keyword>
<dbReference type="AlphaFoldDB" id="A0A182NGN8"/>
<dbReference type="Proteomes" id="UP000075884">
    <property type="component" value="Unassembled WGS sequence"/>
</dbReference>